<dbReference type="AlphaFoldDB" id="A0A1V4AW36"/>
<dbReference type="GO" id="GO:0004803">
    <property type="term" value="F:transposase activity"/>
    <property type="evidence" value="ECO:0007669"/>
    <property type="project" value="InterPro"/>
</dbReference>
<sequence length="114" mass="13385">MAQADISVIALFHCFVKIDIKKPVLYQHGFLKNNPGGLRGTPGVRQTEKQLRVIGCRIGNKIYWIATNHRYDLPTEELTTIYKLRWNIEIFSGWWMRRLKAYRLIARTRRGLLA</sequence>
<evidence type="ECO:0000313" key="3">
    <source>
        <dbReference type="Proteomes" id="UP000189681"/>
    </source>
</evidence>
<dbReference type="STRING" id="1004156.AYP45_03965"/>
<gene>
    <name evidence="2" type="ORF">AYP45_03965</name>
</gene>
<dbReference type="Proteomes" id="UP000189681">
    <property type="component" value="Unassembled WGS sequence"/>
</dbReference>
<dbReference type="Pfam" id="PF01609">
    <property type="entry name" value="DDE_Tnp_1"/>
    <property type="match status" value="1"/>
</dbReference>
<evidence type="ECO:0000313" key="2">
    <source>
        <dbReference type="EMBL" id="OOP57320.1"/>
    </source>
</evidence>
<dbReference type="GO" id="GO:0006313">
    <property type="term" value="P:DNA transposition"/>
    <property type="evidence" value="ECO:0007669"/>
    <property type="project" value="InterPro"/>
</dbReference>
<dbReference type="GO" id="GO:0003677">
    <property type="term" value="F:DNA binding"/>
    <property type="evidence" value="ECO:0007669"/>
    <property type="project" value="InterPro"/>
</dbReference>
<name>A0A1V4AW36_9BACT</name>
<dbReference type="EMBL" id="AYTS01000035">
    <property type="protein sequence ID" value="OOP57320.1"/>
    <property type="molecule type" value="Genomic_DNA"/>
</dbReference>
<feature type="domain" description="Transposase IS4-like" evidence="1">
    <location>
        <begin position="60"/>
        <end position="111"/>
    </location>
</feature>
<organism evidence="2 3">
    <name type="scientific">Candidatus Brocadia carolinensis</name>
    <dbReference type="NCBI Taxonomy" id="1004156"/>
    <lineage>
        <taxon>Bacteria</taxon>
        <taxon>Pseudomonadati</taxon>
        <taxon>Planctomycetota</taxon>
        <taxon>Candidatus Brocadiia</taxon>
        <taxon>Candidatus Brocadiales</taxon>
        <taxon>Candidatus Brocadiaceae</taxon>
        <taxon>Candidatus Brocadia</taxon>
    </lineage>
</organism>
<reference evidence="2 3" key="1">
    <citation type="journal article" date="2017" name="Water Res.">
        <title>Discovery and metagenomic analysis of an anammox bacterial enrichment related to Candidatus "Brocadia caroliniensis" in a full-scale glycerol-fed nitritation-denitritation separate centrate treatment process.</title>
        <authorList>
            <person name="Park H."/>
            <person name="Brotto A.C."/>
            <person name="van Loosdrecht M.C."/>
            <person name="Chandran K."/>
        </authorList>
    </citation>
    <scope>NUCLEOTIDE SEQUENCE [LARGE SCALE GENOMIC DNA]</scope>
    <source>
        <strain evidence="2">26THWARD</strain>
    </source>
</reference>
<evidence type="ECO:0000259" key="1">
    <source>
        <dbReference type="Pfam" id="PF01609"/>
    </source>
</evidence>
<comment type="caution">
    <text evidence="2">The sequence shown here is derived from an EMBL/GenBank/DDBJ whole genome shotgun (WGS) entry which is preliminary data.</text>
</comment>
<proteinExistence type="predicted"/>
<protein>
    <recommendedName>
        <fullName evidence="1">Transposase IS4-like domain-containing protein</fullName>
    </recommendedName>
</protein>
<dbReference type="InterPro" id="IPR002559">
    <property type="entry name" value="Transposase_11"/>
</dbReference>
<accession>A0A1V4AW36</accession>